<keyword evidence="3" id="KW-1185">Reference proteome</keyword>
<reference evidence="2 3" key="1">
    <citation type="submission" date="2012-05" db="EMBL/GenBank/DDBJ databases">
        <title>Finished chromosome of genome of Oscillatoria sp. PCC 7112.</title>
        <authorList>
            <consortium name="US DOE Joint Genome Institute"/>
            <person name="Gugger M."/>
            <person name="Coursin T."/>
            <person name="Rippka R."/>
            <person name="Tandeau De Marsac N."/>
            <person name="Huntemann M."/>
            <person name="Wei C.-L."/>
            <person name="Han J."/>
            <person name="Detter J.C."/>
            <person name="Han C."/>
            <person name="Tapia R."/>
            <person name="Davenport K."/>
            <person name="Daligault H."/>
            <person name="Erkkila T."/>
            <person name="Gu W."/>
            <person name="Munk A.C.C."/>
            <person name="Teshima H."/>
            <person name="Xu Y."/>
            <person name="Chain P."/>
            <person name="Chen A."/>
            <person name="Krypides N."/>
            <person name="Mavromatis K."/>
            <person name="Markowitz V."/>
            <person name="Szeto E."/>
            <person name="Ivanova N."/>
            <person name="Mikhailova N."/>
            <person name="Ovchinnikova G."/>
            <person name="Pagani I."/>
            <person name="Pati A."/>
            <person name="Goodwin L."/>
            <person name="Peters L."/>
            <person name="Pitluck S."/>
            <person name="Woyke T."/>
            <person name="Kerfeld C."/>
        </authorList>
    </citation>
    <scope>NUCLEOTIDE SEQUENCE [LARGE SCALE GENOMIC DNA]</scope>
    <source>
        <strain evidence="2 3">PCC 7112</strain>
    </source>
</reference>
<feature type="transmembrane region" description="Helical" evidence="1">
    <location>
        <begin position="417"/>
        <end position="434"/>
    </location>
</feature>
<sequence precursor="true">MISYIISFSWGICLLLSLTGWGKALNHILFPKQRVDWGQRAAWGLAFSLIIGGVLNATWNISPTTILIFLGLGLIYCLVDLVNHRQSIATNLSQLFEESRQDKIILSGIAIVSFLILIQYAGWVYTGRLNFANMVYADGFNTSDDYHAYLVFPHKMLQLGSMGLEPFSERRITSLGGQSFLHTFIVSVLSDTNLNIIDPGLALIITLALIIGFFKDNPASTRRVIFTILLVILIPVPKANTTSIMLPVALFLSLFRTLDSKEIDRSSWVSNACIIALISAAICTLKSSLIPASVIVFAVSYLCYFISSNTKLKVVWEFGLATVLVGIFLLPWMISLYQSSGTLLYPLLGKGYHASAYGITFKSGGTLLGTVKTALGAFRGIYVLILILLGCLSLSIRPLKFANLPAESSFSNRQAPLSMTVAALVATVLVGVLTENADPFRYSFSHLFPAIIILIMIAMTDTGGLNKNAIPNFFIVAVFCAGLTLSYRWDLTKNTYSAYVKNIKFGLTSPSLVSAKQKLQYAALQQSIPQGETVLTRLDAPFILDFKRNQLFLADWPGGASLPPGMPAFKGPEALANYLVSKSIRYIAYSSWSLNHPADVDTSGPGLSSWFRLQSQLSHDFRDNVQQLAKTRKKLYEDGEKFVLDLGSQRK</sequence>
<name>K9VLK8_9CYAN</name>
<feature type="transmembrane region" description="Helical" evidence="1">
    <location>
        <begin position="104"/>
        <end position="125"/>
    </location>
</feature>
<feature type="transmembrane region" description="Helical" evidence="1">
    <location>
        <begin position="196"/>
        <end position="214"/>
    </location>
</feature>
<proteinExistence type="predicted"/>
<feature type="transmembrane region" description="Helical" evidence="1">
    <location>
        <begin position="440"/>
        <end position="458"/>
    </location>
</feature>
<feature type="transmembrane region" description="Helical" evidence="1">
    <location>
        <begin position="274"/>
        <end position="302"/>
    </location>
</feature>
<dbReference type="RefSeq" id="WP_015178219.1">
    <property type="nucleotide sequence ID" value="NC_019729.1"/>
</dbReference>
<feature type="transmembrane region" description="Helical" evidence="1">
    <location>
        <begin position="470"/>
        <end position="489"/>
    </location>
</feature>
<feature type="transmembrane region" description="Helical" evidence="1">
    <location>
        <begin position="41"/>
        <end position="59"/>
    </location>
</feature>
<feature type="transmembrane region" description="Helical" evidence="1">
    <location>
        <begin position="226"/>
        <end position="254"/>
    </location>
</feature>
<feature type="transmembrane region" description="Helical" evidence="1">
    <location>
        <begin position="377"/>
        <end position="396"/>
    </location>
</feature>
<evidence type="ECO:0000256" key="1">
    <source>
        <dbReference type="SAM" id="Phobius"/>
    </source>
</evidence>
<evidence type="ECO:0008006" key="4">
    <source>
        <dbReference type="Google" id="ProtNLM"/>
    </source>
</evidence>
<keyword evidence="1" id="KW-0812">Transmembrane</keyword>
<feature type="transmembrane region" description="Helical" evidence="1">
    <location>
        <begin position="65"/>
        <end position="83"/>
    </location>
</feature>
<dbReference type="HOGENOM" id="CLU_420826_0_0_3"/>
<accession>K9VLK8</accession>
<dbReference type="eggNOG" id="ENOG50305WF">
    <property type="taxonomic scope" value="Bacteria"/>
</dbReference>
<evidence type="ECO:0000313" key="3">
    <source>
        <dbReference type="Proteomes" id="UP000010478"/>
    </source>
</evidence>
<dbReference type="Proteomes" id="UP000010478">
    <property type="component" value="Chromosome"/>
</dbReference>
<evidence type="ECO:0000313" key="2">
    <source>
        <dbReference type="EMBL" id="AFZ08983.1"/>
    </source>
</evidence>
<dbReference type="KEGG" id="oni:Osc7112_4696"/>
<dbReference type="AlphaFoldDB" id="K9VLK8"/>
<dbReference type="OrthoDB" id="9553322at2"/>
<keyword evidence="1" id="KW-0472">Membrane</keyword>
<organism evidence="2 3">
    <name type="scientific">Phormidium nigroviride PCC 7112</name>
    <dbReference type="NCBI Taxonomy" id="179408"/>
    <lineage>
        <taxon>Bacteria</taxon>
        <taxon>Bacillati</taxon>
        <taxon>Cyanobacteriota</taxon>
        <taxon>Cyanophyceae</taxon>
        <taxon>Oscillatoriophycideae</taxon>
        <taxon>Oscillatoriales</taxon>
        <taxon>Oscillatoriaceae</taxon>
        <taxon>Phormidium</taxon>
    </lineage>
</organism>
<gene>
    <name evidence="2" type="ORF">Osc7112_4696</name>
</gene>
<dbReference type="EMBL" id="CP003614">
    <property type="protein sequence ID" value="AFZ08983.1"/>
    <property type="molecule type" value="Genomic_DNA"/>
</dbReference>
<feature type="transmembrane region" description="Helical" evidence="1">
    <location>
        <begin position="314"/>
        <end position="334"/>
    </location>
</feature>
<feature type="transmembrane region" description="Helical" evidence="1">
    <location>
        <begin position="6"/>
        <end position="29"/>
    </location>
</feature>
<protein>
    <recommendedName>
        <fullName evidence="4">Glycosyltransferase RgtA/B/C/D-like domain-containing protein</fullName>
    </recommendedName>
</protein>
<keyword evidence="1" id="KW-1133">Transmembrane helix</keyword>